<dbReference type="CDD" id="cd00616">
    <property type="entry name" value="AHBA_syn"/>
    <property type="match status" value="1"/>
</dbReference>
<sequence length="389" mass="41527">MELAQDLVQRIRGVIGAEAGFVPLHVPEFHGRERELLIDCIDTGWVSSVGSYVDAFEAEVARLSGCTHGVVVANGTAALQIAMLVAGVAPGDEVLMPALTFVATANATSHLGAVPHFVDSAYDTMGVCPTRLRAHLEQVAEVREGATWNRQTGRRIAAIVPMHVFGCPVDMDGLDAVVADWPMVVVEDAAESLGSTYHGRPCGSLGRIAAISFNGNKIVTTGGGGAIVTNDEALAKRAKHLTTTAKQPHPWAFIHDEVGYNYRMPNLNAALGVAQLEQLGDRLAQKQRLFDAYAAAFDGLSGAQLFTAPEGSVSNNWLVTLILDPDMAAQRDTLLKVLNDAGIMTRPIWTLMHRLPMYQDAPRADLTQAADLEARVLNIPSSAHLGAAL</sequence>
<feature type="active site" description="Proton acceptor" evidence="1">
    <location>
        <position position="217"/>
    </location>
</feature>
<dbReference type="InterPro" id="IPR026385">
    <property type="entry name" value="LegC-like"/>
</dbReference>
<reference evidence="4 5" key="1">
    <citation type="submission" date="2015-09" db="EMBL/GenBank/DDBJ databases">
        <authorList>
            <consortium name="Swine Surveillance"/>
        </authorList>
    </citation>
    <scope>NUCLEOTIDE SEQUENCE [LARGE SCALE GENOMIC DNA]</scope>
    <source>
        <strain evidence="4 5">CECT 7648</strain>
    </source>
</reference>
<dbReference type="GO" id="GO:0008483">
    <property type="term" value="F:transaminase activity"/>
    <property type="evidence" value="ECO:0007669"/>
    <property type="project" value="UniProtKB-KW"/>
</dbReference>
<proteinExistence type="inferred from homology"/>
<dbReference type="NCBIfam" id="TIGR04181">
    <property type="entry name" value="NHT_00031"/>
    <property type="match status" value="1"/>
</dbReference>
<dbReference type="PIRSF" id="PIRSF000390">
    <property type="entry name" value="PLP_StrS"/>
    <property type="match status" value="1"/>
</dbReference>
<dbReference type="GO" id="GO:0000271">
    <property type="term" value="P:polysaccharide biosynthetic process"/>
    <property type="evidence" value="ECO:0007669"/>
    <property type="project" value="TreeGrafter"/>
</dbReference>
<dbReference type="RefSeq" id="WP_058249297.1">
    <property type="nucleotide sequence ID" value="NZ_CYSE01000012.1"/>
</dbReference>
<organism evidence="4 5">
    <name type="scientific">Tropicibacter naphthalenivorans</name>
    <dbReference type="NCBI Taxonomy" id="441103"/>
    <lineage>
        <taxon>Bacteria</taxon>
        <taxon>Pseudomonadati</taxon>
        <taxon>Pseudomonadota</taxon>
        <taxon>Alphaproteobacteria</taxon>
        <taxon>Rhodobacterales</taxon>
        <taxon>Roseobacteraceae</taxon>
        <taxon>Tropicibacter</taxon>
    </lineage>
</organism>
<evidence type="ECO:0000313" key="4">
    <source>
        <dbReference type="EMBL" id="CUH82387.1"/>
    </source>
</evidence>
<keyword evidence="2 3" id="KW-0663">Pyridoxal phosphate</keyword>
<feature type="modified residue" description="N6-(pyridoxal phosphate)lysine" evidence="2">
    <location>
        <position position="217"/>
    </location>
</feature>
<dbReference type="PANTHER" id="PTHR30244:SF30">
    <property type="entry name" value="BLR5990 PROTEIN"/>
    <property type="match status" value="1"/>
</dbReference>
<comment type="similarity">
    <text evidence="3">Belongs to the DegT/DnrJ/EryC1 family.</text>
</comment>
<dbReference type="EC" id="2.6.1.-" evidence="4"/>
<dbReference type="InterPro" id="IPR015422">
    <property type="entry name" value="PyrdxlP-dep_Trfase_small"/>
</dbReference>
<dbReference type="PANTHER" id="PTHR30244">
    <property type="entry name" value="TRANSAMINASE"/>
    <property type="match status" value="1"/>
</dbReference>
<dbReference type="InterPro" id="IPR015421">
    <property type="entry name" value="PyrdxlP-dep_Trfase_major"/>
</dbReference>
<dbReference type="Gene3D" id="3.40.640.10">
    <property type="entry name" value="Type I PLP-dependent aspartate aminotransferase-like (Major domain)"/>
    <property type="match status" value="1"/>
</dbReference>
<dbReference type="STRING" id="441103.TRN7648_03943"/>
<dbReference type="Pfam" id="PF01041">
    <property type="entry name" value="DegT_DnrJ_EryC1"/>
    <property type="match status" value="1"/>
</dbReference>
<accession>A0A0P1H224</accession>
<evidence type="ECO:0000313" key="5">
    <source>
        <dbReference type="Proteomes" id="UP000054935"/>
    </source>
</evidence>
<gene>
    <name evidence="4" type="primary">epsN_2</name>
    <name evidence="4" type="ORF">TRN7648_03943</name>
</gene>
<dbReference type="InterPro" id="IPR000653">
    <property type="entry name" value="DegT/StrS_aminotransferase"/>
</dbReference>
<dbReference type="Proteomes" id="UP000054935">
    <property type="component" value="Unassembled WGS sequence"/>
</dbReference>
<evidence type="ECO:0000256" key="2">
    <source>
        <dbReference type="PIRSR" id="PIRSR000390-2"/>
    </source>
</evidence>
<dbReference type="GO" id="GO:0030170">
    <property type="term" value="F:pyridoxal phosphate binding"/>
    <property type="evidence" value="ECO:0007669"/>
    <property type="project" value="TreeGrafter"/>
</dbReference>
<keyword evidence="5" id="KW-1185">Reference proteome</keyword>
<name>A0A0P1H224_9RHOB</name>
<dbReference type="Gene3D" id="3.90.1150.10">
    <property type="entry name" value="Aspartate Aminotransferase, domain 1"/>
    <property type="match status" value="1"/>
</dbReference>
<dbReference type="OrthoDB" id="9768668at2"/>
<dbReference type="EMBL" id="CYSE01000012">
    <property type="protein sequence ID" value="CUH82387.1"/>
    <property type="molecule type" value="Genomic_DNA"/>
</dbReference>
<evidence type="ECO:0000256" key="3">
    <source>
        <dbReference type="RuleBase" id="RU004508"/>
    </source>
</evidence>
<keyword evidence="4" id="KW-0808">Transferase</keyword>
<protein>
    <submittedName>
        <fullName evidence="4">Putative pyridoxal phosphate-dependent aminotransferase EpsN</fullName>
        <ecNumber evidence="4">2.6.1.-</ecNumber>
    </submittedName>
</protein>
<evidence type="ECO:0000256" key="1">
    <source>
        <dbReference type="PIRSR" id="PIRSR000390-1"/>
    </source>
</evidence>
<dbReference type="AlphaFoldDB" id="A0A0P1H224"/>
<keyword evidence="4" id="KW-0032">Aminotransferase</keyword>
<dbReference type="SUPFAM" id="SSF53383">
    <property type="entry name" value="PLP-dependent transferases"/>
    <property type="match status" value="1"/>
</dbReference>
<dbReference type="InterPro" id="IPR015424">
    <property type="entry name" value="PyrdxlP-dep_Trfase"/>
</dbReference>